<dbReference type="Proteomes" id="UP000233551">
    <property type="component" value="Unassembled WGS sequence"/>
</dbReference>
<gene>
    <name evidence="2" type="ORF">CRG98_011014</name>
</gene>
<dbReference type="Pfam" id="PF01963">
    <property type="entry name" value="TraB_PrgY_gumN"/>
    <property type="match status" value="1"/>
</dbReference>
<feature type="transmembrane region" description="Helical" evidence="1">
    <location>
        <begin position="86"/>
        <end position="107"/>
    </location>
</feature>
<dbReference type="PANTHER" id="PTHR21530">
    <property type="entry name" value="PHEROMONE SHUTDOWN PROTEIN"/>
    <property type="match status" value="1"/>
</dbReference>
<dbReference type="InterPro" id="IPR002816">
    <property type="entry name" value="TraB/PrgY/GumN_fam"/>
</dbReference>
<protein>
    <recommendedName>
        <fullName evidence="4">TraB domain-containing protein-like</fullName>
    </recommendedName>
</protein>
<keyword evidence="1" id="KW-1133">Transmembrane helix</keyword>
<evidence type="ECO:0000313" key="3">
    <source>
        <dbReference type="Proteomes" id="UP000233551"/>
    </source>
</evidence>
<accession>A0A2I0KJW6</accession>
<keyword evidence="1" id="KW-0812">Transmembrane</keyword>
<name>A0A2I0KJW6_PUNGR</name>
<keyword evidence="1" id="KW-0472">Membrane</keyword>
<dbReference type="CDD" id="cd14726">
    <property type="entry name" value="TraB_PrgY-like"/>
    <property type="match status" value="1"/>
</dbReference>
<reference evidence="2 3" key="1">
    <citation type="submission" date="2017-11" db="EMBL/GenBank/DDBJ databases">
        <title>De-novo sequencing of pomegranate (Punica granatum L.) genome.</title>
        <authorList>
            <person name="Akparov Z."/>
            <person name="Amiraslanov A."/>
            <person name="Hajiyeva S."/>
            <person name="Abbasov M."/>
            <person name="Kaur K."/>
            <person name="Hamwieh A."/>
            <person name="Solovyev V."/>
            <person name="Salamov A."/>
            <person name="Braich B."/>
            <person name="Kosarev P."/>
            <person name="Mahmoud A."/>
            <person name="Hajiyev E."/>
            <person name="Babayeva S."/>
            <person name="Izzatullayeva V."/>
            <person name="Mammadov A."/>
            <person name="Mammadov A."/>
            <person name="Sharifova S."/>
            <person name="Ojaghi J."/>
            <person name="Eynullazada K."/>
            <person name="Bayramov B."/>
            <person name="Abdulazimova A."/>
            <person name="Shahmuradov I."/>
        </authorList>
    </citation>
    <scope>NUCLEOTIDE SEQUENCE [LARGE SCALE GENOMIC DNA]</scope>
    <source>
        <strain evidence="3">cv. AG2017</strain>
        <tissue evidence="2">Leaf</tissue>
    </source>
</reference>
<dbReference type="EMBL" id="PGOL01000547">
    <property type="protein sequence ID" value="PKI68610.1"/>
    <property type="molecule type" value="Genomic_DNA"/>
</dbReference>
<keyword evidence="3" id="KW-1185">Reference proteome</keyword>
<dbReference type="PANTHER" id="PTHR21530:SF7">
    <property type="entry name" value="TRAB DOMAIN-CONTAINING PROTEIN"/>
    <property type="match status" value="1"/>
</dbReference>
<dbReference type="InterPro" id="IPR046345">
    <property type="entry name" value="TraB_PrgY-like"/>
</dbReference>
<dbReference type="STRING" id="22663.A0A2I0KJW6"/>
<evidence type="ECO:0008006" key="4">
    <source>
        <dbReference type="Google" id="ProtNLM"/>
    </source>
</evidence>
<dbReference type="GO" id="GO:0005741">
    <property type="term" value="C:mitochondrial outer membrane"/>
    <property type="evidence" value="ECO:0007669"/>
    <property type="project" value="TreeGrafter"/>
</dbReference>
<evidence type="ECO:0000313" key="2">
    <source>
        <dbReference type="EMBL" id="PKI68610.1"/>
    </source>
</evidence>
<organism evidence="2 3">
    <name type="scientific">Punica granatum</name>
    <name type="common">Pomegranate</name>
    <dbReference type="NCBI Taxonomy" id="22663"/>
    <lineage>
        <taxon>Eukaryota</taxon>
        <taxon>Viridiplantae</taxon>
        <taxon>Streptophyta</taxon>
        <taxon>Embryophyta</taxon>
        <taxon>Tracheophyta</taxon>
        <taxon>Spermatophyta</taxon>
        <taxon>Magnoliopsida</taxon>
        <taxon>eudicotyledons</taxon>
        <taxon>Gunneridae</taxon>
        <taxon>Pentapetalae</taxon>
        <taxon>rosids</taxon>
        <taxon>malvids</taxon>
        <taxon>Myrtales</taxon>
        <taxon>Lythraceae</taxon>
        <taxon>Punica</taxon>
    </lineage>
</organism>
<proteinExistence type="predicted"/>
<evidence type="ECO:0000256" key="1">
    <source>
        <dbReference type="SAM" id="Phobius"/>
    </source>
</evidence>
<dbReference type="AlphaFoldDB" id="A0A2I0KJW6"/>
<sequence length="109" mass="12005">MDDVDMMTLVIQEMSKEFPTLMETLLHERDQYMSSTLLKIASEHSSVVAVVGKGHMNGIKKHWKQPVMVKDLLLIPSQKPTSFVKILTSVGVAAAGVAIVTGIYFGCKK</sequence>
<comment type="caution">
    <text evidence="2">The sequence shown here is derived from an EMBL/GenBank/DDBJ whole genome shotgun (WGS) entry which is preliminary data.</text>
</comment>